<accession>A0A1Y1QCL9</accession>
<dbReference type="AlphaFoldDB" id="A0A1Y1QCL9"/>
<evidence type="ECO:0000256" key="1">
    <source>
        <dbReference type="ARBA" id="ARBA00010923"/>
    </source>
</evidence>
<dbReference type="GO" id="GO:0003677">
    <property type="term" value="F:DNA binding"/>
    <property type="evidence" value="ECO:0007669"/>
    <property type="project" value="UniProtKB-KW"/>
</dbReference>
<dbReference type="InterPro" id="IPR000055">
    <property type="entry name" value="Restrct_endonuc_typeI_TRD"/>
</dbReference>
<evidence type="ECO:0000259" key="4">
    <source>
        <dbReference type="Pfam" id="PF01420"/>
    </source>
</evidence>
<dbReference type="SUPFAM" id="SSF116734">
    <property type="entry name" value="DNA methylase specificity domain"/>
    <property type="match status" value="1"/>
</dbReference>
<dbReference type="Gene3D" id="3.90.220.20">
    <property type="entry name" value="DNA methylase specificity domains"/>
    <property type="match status" value="1"/>
</dbReference>
<gene>
    <name evidence="5" type="ORF">BWK73_41935</name>
</gene>
<dbReference type="InterPro" id="IPR044946">
    <property type="entry name" value="Restrct_endonuc_typeI_TRD_sf"/>
</dbReference>
<protein>
    <recommendedName>
        <fullName evidence="4">Type I restriction modification DNA specificity domain-containing protein</fullName>
    </recommendedName>
</protein>
<keyword evidence="3" id="KW-0238">DNA-binding</keyword>
<evidence type="ECO:0000256" key="3">
    <source>
        <dbReference type="ARBA" id="ARBA00023125"/>
    </source>
</evidence>
<sequence>MKMVRLGDICRVVSGSTPQRIKPEYWNGNIPWVTPKELSKLATPYLDDSLEKITELGYKSCSTEMLPARSLLLSSRAPK</sequence>
<feature type="domain" description="Type I restriction modification DNA specificity" evidence="4">
    <location>
        <begin position="2"/>
        <end position="77"/>
    </location>
</feature>
<evidence type="ECO:0000313" key="5">
    <source>
        <dbReference type="EMBL" id="OQX02678.1"/>
    </source>
</evidence>
<evidence type="ECO:0000256" key="2">
    <source>
        <dbReference type="ARBA" id="ARBA00022747"/>
    </source>
</evidence>
<keyword evidence="2" id="KW-0680">Restriction system</keyword>
<comment type="similarity">
    <text evidence="1">Belongs to the type-I restriction system S methylase family.</text>
</comment>
<organism evidence="5 6">
    <name type="scientific">Thiothrix lacustris</name>
    <dbReference type="NCBI Taxonomy" id="525917"/>
    <lineage>
        <taxon>Bacteria</taxon>
        <taxon>Pseudomonadati</taxon>
        <taxon>Pseudomonadota</taxon>
        <taxon>Gammaproteobacteria</taxon>
        <taxon>Thiotrichales</taxon>
        <taxon>Thiotrichaceae</taxon>
        <taxon>Thiothrix</taxon>
    </lineage>
</organism>
<name>A0A1Y1QCL9_9GAMM</name>
<evidence type="ECO:0000313" key="6">
    <source>
        <dbReference type="Proteomes" id="UP000192491"/>
    </source>
</evidence>
<dbReference type="Pfam" id="PF01420">
    <property type="entry name" value="Methylase_S"/>
    <property type="match status" value="1"/>
</dbReference>
<dbReference type="Proteomes" id="UP000192491">
    <property type="component" value="Unassembled WGS sequence"/>
</dbReference>
<comment type="caution">
    <text evidence="5">The sequence shown here is derived from an EMBL/GenBank/DDBJ whole genome shotgun (WGS) entry which is preliminary data.</text>
</comment>
<proteinExistence type="inferred from homology"/>
<dbReference type="EMBL" id="MTEJ01000465">
    <property type="protein sequence ID" value="OQX02678.1"/>
    <property type="molecule type" value="Genomic_DNA"/>
</dbReference>
<reference evidence="5 6" key="1">
    <citation type="submission" date="2017-01" db="EMBL/GenBank/DDBJ databases">
        <title>Novel large sulfur bacteria in the metagenomes of groundwater-fed chemosynthetic microbial mats in the Lake Huron basin.</title>
        <authorList>
            <person name="Sharrar A.M."/>
            <person name="Flood B.E."/>
            <person name="Bailey J.V."/>
            <person name="Jones D.S."/>
            <person name="Biddanda B."/>
            <person name="Ruberg S.A."/>
            <person name="Marcus D.N."/>
            <person name="Dick G.J."/>
        </authorList>
    </citation>
    <scope>NUCLEOTIDE SEQUENCE [LARGE SCALE GENOMIC DNA]</scope>
    <source>
        <strain evidence="5">A8</strain>
    </source>
</reference>
<dbReference type="GO" id="GO:0009307">
    <property type="term" value="P:DNA restriction-modification system"/>
    <property type="evidence" value="ECO:0007669"/>
    <property type="project" value="UniProtKB-KW"/>
</dbReference>